<evidence type="ECO:0000259" key="3">
    <source>
        <dbReference type="Pfam" id="PF13476"/>
    </source>
</evidence>
<name>A0ABU1T210_9ACTO</name>
<keyword evidence="4" id="KW-0540">Nuclease</keyword>
<accession>A0ABU1T210</accession>
<feature type="coiled-coil region" evidence="2">
    <location>
        <begin position="359"/>
        <end position="386"/>
    </location>
</feature>
<keyword evidence="5" id="KW-1185">Reference proteome</keyword>
<evidence type="ECO:0000313" key="4">
    <source>
        <dbReference type="EMBL" id="MDR6939412.1"/>
    </source>
</evidence>
<keyword evidence="4" id="KW-0378">Hydrolase</keyword>
<keyword evidence="2" id="KW-0175">Coiled coil</keyword>
<sequence>MAELSKTPAAPVWLLRLRIHGFRSYGTEVREINTDSPITLISAENSQGKTATAEAFEFLVSGQISRRSMFGGAKSEYDRVLTNVHLDPVEDVWVEGDFRYGDGSVRTVRRSLLKDFDQSKDCESRITIDGESVETFDAFGSLLSPQPMQAPVLLQHNLRYALSTEPQKRAEYFSAVLSLDDLKVASTALREAKQHLENLPTLELPSTLRELANIAPELAPDVKVALKSKTKDSLRKAMHQTTISFLGVATENLDDSLATLAERKRKAEEDVFPLRSISLPVEELTELPSVDTYSAAATEYETRLAESGESTAELATLFQALVHNERYSGISKPTICPVCEDGRLTVSRIDEIKASLKGQSELNEASENLATDIRALERDIRAYSNAWSGIAPDCLNWSDEQWEANENRLRELLSGSQHSVSLLGTNGVRERFQSFKSLLKSLRTECKDMLTRAEDLLVLVAARKQLGRSLSDDLLKVRAVAEKLAAMCAESEGVVSRLRDELGDKLLAVKLPGGTRELLRLGANVDMLWSQLSCEARRTDAKRRLSKVSRTLSSAEKSLIDRRFDQMGAEIERWWSSLRPSELIGFGGVERRASGRRFVNLSATMSPAEGEAPEERSAIGVFSDSQLNALGLSAFLARQVLAGIPIVMLDDPLPGFDPDHTETFADLTLGQLIDSEIQVILLTHNPKLQVAVRERYAHMGIQHYRLSLTEPCEGTETTDEGDVFGNYMATAQDLIGSRTLGGRKNASLHLRCAAERLAKQIIATNRTEDGAPTRVSEVREKTLGELENEVRPYALSPDEPGRWRRWKSLLNPGNHDNDVPSSADLKVVFGDLRKLRKNHEKHWPNGLLT</sequence>
<evidence type="ECO:0000313" key="5">
    <source>
        <dbReference type="Proteomes" id="UP001266099"/>
    </source>
</evidence>
<dbReference type="Proteomes" id="UP001266099">
    <property type="component" value="Unassembled WGS sequence"/>
</dbReference>
<dbReference type="EMBL" id="JAVDUJ010000001">
    <property type="protein sequence ID" value="MDR6939412.1"/>
    <property type="molecule type" value="Genomic_DNA"/>
</dbReference>
<dbReference type="PANTHER" id="PTHR32182">
    <property type="entry name" value="DNA REPLICATION AND REPAIR PROTEIN RECF"/>
    <property type="match status" value="1"/>
</dbReference>
<dbReference type="Pfam" id="PF13476">
    <property type="entry name" value="AAA_23"/>
    <property type="match status" value="1"/>
</dbReference>
<reference evidence="4 5" key="1">
    <citation type="submission" date="2023-07" db="EMBL/GenBank/DDBJ databases">
        <title>Sequencing the genomes of 1000 actinobacteria strains.</title>
        <authorList>
            <person name="Klenk H.-P."/>
        </authorList>
    </citation>
    <scope>NUCLEOTIDE SEQUENCE [LARGE SCALE GENOMIC DNA]</scope>
    <source>
        <strain evidence="4 5">DSM 15539</strain>
    </source>
</reference>
<keyword evidence="1" id="KW-0742">SOS response</keyword>
<comment type="caution">
    <text evidence="4">The sequence shown here is derived from an EMBL/GenBank/DDBJ whole genome shotgun (WGS) entry which is preliminary data.</text>
</comment>
<protein>
    <submittedName>
        <fullName evidence="4">DNA repair exonuclease SbcCD ATPase subunit</fullName>
    </submittedName>
</protein>
<keyword evidence="4" id="KW-0269">Exonuclease</keyword>
<dbReference type="InterPro" id="IPR038729">
    <property type="entry name" value="Rad50/SbcC_AAA"/>
</dbReference>
<feature type="domain" description="Rad50/SbcC-type AAA" evidence="3">
    <location>
        <begin position="16"/>
        <end position="199"/>
    </location>
</feature>
<gene>
    <name evidence="4" type="ORF">J2S36_000955</name>
</gene>
<evidence type="ECO:0000256" key="1">
    <source>
        <dbReference type="ARBA" id="ARBA00023236"/>
    </source>
</evidence>
<dbReference type="RefSeq" id="WP_309956061.1">
    <property type="nucleotide sequence ID" value="NZ_JAVDUJ010000001.1"/>
</dbReference>
<keyword evidence="1" id="KW-0227">DNA damage</keyword>
<dbReference type="InterPro" id="IPR027417">
    <property type="entry name" value="P-loop_NTPase"/>
</dbReference>
<proteinExistence type="predicted"/>
<dbReference type="GO" id="GO:0004527">
    <property type="term" value="F:exonuclease activity"/>
    <property type="evidence" value="ECO:0007669"/>
    <property type="project" value="UniProtKB-KW"/>
</dbReference>
<dbReference type="Gene3D" id="3.40.50.300">
    <property type="entry name" value="P-loop containing nucleotide triphosphate hydrolases"/>
    <property type="match status" value="2"/>
</dbReference>
<dbReference type="SUPFAM" id="SSF52540">
    <property type="entry name" value="P-loop containing nucleoside triphosphate hydrolases"/>
    <property type="match status" value="1"/>
</dbReference>
<dbReference type="PANTHER" id="PTHR32182:SF22">
    <property type="entry name" value="ATP-DEPENDENT ENDONUCLEASE, OLD FAMILY-RELATED"/>
    <property type="match status" value="1"/>
</dbReference>
<evidence type="ECO:0000256" key="2">
    <source>
        <dbReference type="SAM" id="Coils"/>
    </source>
</evidence>
<organism evidence="4 5">
    <name type="scientific">Arcanobacterium hippocoleae</name>
    <dbReference type="NCBI Taxonomy" id="149017"/>
    <lineage>
        <taxon>Bacteria</taxon>
        <taxon>Bacillati</taxon>
        <taxon>Actinomycetota</taxon>
        <taxon>Actinomycetes</taxon>
        <taxon>Actinomycetales</taxon>
        <taxon>Actinomycetaceae</taxon>
        <taxon>Arcanobacterium</taxon>
    </lineage>
</organism>